<sequence>MSGEELKPWTVLDRRTLLDAGPFVRVHAETIETPDGQRVENYYQVEQGDFVQMFVEDTDGRVLMLRQYKHGPRRVTQTFPAGGIDPGEAPLAAAKRELLEETGYVAEEWTALGSYVVQANQRGCVCHLFQARNARKVAEPDSGDLEEMRLELLTRADLIAAAAEGDYALLPVIALLGAVLLPELRDNLARSAARPAP</sequence>
<dbReference type="PANTHER" id="PTHR11839">
    <property type="entry name" value="UDP/ADP-SUGAR PYROPHOSPHATASE"/>
    <property type="match status" value="1"/>
</dbReference>
<name>A0A560C8P9_AZOBR</name>
<protein>
    <recommendedName>
        <fullName evidence="4">GDP-mannose pyrophosphatase</fullName>
    </recommendedName>
    <alternativeName>
        <fullName evidence="6">GDP-mannose hydrolase</fullName>
    </alternativeName>
    <alternativeName>
        <fullName evidence="7">GDPMK</fullName>
    </alternativeName>
</protein>
<evidence type="ECO:0000256" key="7">
    <source>
        <dbReference type="ARBA" id="ARBA00032272"/>
    </source>
</evidence>
<dbReference type="AlphaFoldDB" id="A0A560C8P9"/>
<reference evidence="9 10" key="1">
    <citation type="submission" date="2019-06" db="EMBL/GenBank/DDBJ databases">
        <title>Genomic Encyclopedia of Type Strains, Phase IV (KMG-V): Genome sequencing to study the core and pangenomes of soil and plant-associated prokaryotes.</title>
        <authorList>
            <person name="Whitman W."/>
        </authorList>
    </citation>
    <scope>NUCLEOTIDE SEQUENCE [LARGE SCALE GENOMIC DNA]</scope>
    <source>
        <strain evidence="9 10">BR 11650</strain>
    </source>
</reference>
<dbReference type="GO" id="GO:0006753">
    <property type="term" value="P:nucleoside phosphate metabolic process"/>
    <property type="evidence" value="ECO:0007669"/>
    <property type="project" value="TreeGrafter"/>
</dbReference>
<dbReference type="CDD" id="cd03424">
    <property type="entry name" value="NUDIX_ADPRase_Nudt5_UGPPase_Nudt14"/>
    <property type="match status" value="1"/>
</dbReference>
<dbReference type="Proteomes" id="UP000318529">
    <property type="component" value="Unassembled WGS sequence"/>
</dbReference>
<evidence type="ECO:0000256" key="1">
    <source>
        <dbReference type="ARBA" id="ARBA00000847"/>
    </source>
</evidence>
<evidence type="ECO:0000313" key="9">
    <source>
        <dbReference type="EMBL" id="TWA81241.1"/>
    </source>
</evidence>
<evidence type="ECO:0000256" key="6">
    <source>
        <dbReference type="ARBA" id="ARBA00032162"/>
    </source>
</evidence>
<comment type="catalytic activity">
    <reaction evidence="1">
        <text>GDP-alpha-D-mannose + H2O = alpha-D-mannose 1-phosphate + GMP + 2 H(+)</text>
        <dbReference type="Rhea" id="RHEA:27978"/>
        <dbReference type="ChEBI" id="CHEBI:15377"/>
        <dbReference type="ChEBI" id="CHEBI:15378"/>
        <dbReference type="ChEBI" id="CHEBI:57527"/>
        <dbReference type="ChEBI" id="CHEBI:58115"/>
        <dbReference type="ChEBI" id="CHEBI:58409"/>
    </reaction>
</comment>
<dbReference type="RefSeq" id="WP_145686371.1">
    <property type="nucleotide sequence ID" value="NZ_VITH01000008.1"/>
</dbReference>
<dbReference type="PANTHER" id="PTHR11839:SF18">
    <property type="entry name" value="NUDIX HYDROLASE DOMAIN-CONTAINING PROTEIN"/>
    <property type="match status" value="1"/>
</dbReference>
<comment type="caution">
    <text evidence="9">The sequence shown here is derived from an EMBL/GenBank/DDBJ whole genome shotgun (WGS) entry which is preliminary data.</text>
</comment>
<dbReference type="GO" id="GO:0016787">
    <property type="term" value="F:hydrolase activity"/>
    <property type="evidence" value="ECO:0007669"/>
    <property type="project" value="UniProtKB-KW"/>
</dbReference>
<evidence type="ECO:0000259" key="8">
    <source>
        <dbReference type="PROSITE" id="PS51462"/>
    </source>
</evidence>
<gene>
    <name evidence="9" type="ORF">FBZ83_108130</name>
</gene>
<keyword evidence="5" id="KW-0378">Hydrolase</keyword>
<accession>A0A560C8P9</accession>
<comment type="similarity">
    <text evidence="3">Belongs to the Nudix hydrolase family. NudK subfamily.</text>
</comment>
<dbReference type="Pfam" id="PF00293">
    <property type="entry name" value="NUDIX"/>
    <property type="match status" value="1"/>
</dbReference>
<dbReference type="GO" id="GO:0019693">
    <property type="term" value="P:ribose phosphate metabolic process"/>
    <property type="evidence" value="ECO:0007669"/>
    <property type="project" value="TreeGrafter"/>
</dbReference>
<proteinExistence type="inferred from homology"/>
<dbReference type="InterPro" id="IPR020084">
    <property type="entry name" value="NUDIX_hydrolase_CS"/>
</dbReference>
<dbReference type="InterPro" id="IPR000086">
    <property type="entry name" value="NUDIX_hydrolase_dom"/>
</dbReference>
<organism evidence="9 10">
    <name type="scientific">Azospirillum brasilense</name>
    <dbReference type="NCBI Taxonomy" id="192"/>
    <lineage>
        <taxon>Bacteria</taxon>
        <taxon>Pseudomonadati</taxon>
        <taxon>Pseudomonadota</taxon>
        <taxon>Alphaproteobacteria</taxon>
        <taxon>Rhodospirillales</taxon>
        <taxon>Azospirillaceae</taxon>
        <taxon>Azospirillum</taxon>
    </lineage>
</organism>
<dbReference type="EMBL" id="VITH01000008">
    <property type="protein sequence ID" value="TWA81241.1"/>
    <property type="molecule type" value="Genomic_DNA"/>
</dbReference>
<feature type="domain" description="Nudix hydrolase" evidence="8">
    <location>
        <begin position="46"/>
        <end position="175"/>
    </location>
</feature>
<dbReference type="InterPro" id="IPR015797">
    <property type="entry name" value="NUDIX_hydrolase-like_dom_sf"/>
</dbReference>
<evidence type="ECO:0000313" key="10">
    <source>
        <dbReference type="Proteomes" id="UP000318529"/>
    </source>
</evidence>
<evidence type="ECO:0000256" key="4">
    <source>
        <dbReference type="ARBA" id="ARBA00016377"/>
    </source>
</evidence>
<evidence type="ECO:0000256" key="2">
    <source>
        <dbReference type="ARBA" id="ARBA00001946"/>
    </source>
</evidence>
<evidence type="ECO:0000256" key="3">
    <source>
        <dbReference type="ARBA" id="ARBA00007275"/>
    </source>
</evidence>
<dbReference type="Gene3D" id="3.90.79.10">
    <property type="entry name" value="Nucleoside Triphosphate Pyrophosphohydrolase"/>
    <property type="match status" value="1"/>
</dbReference>
<evidence type="ECO:0000256" key="5">
    <source>
        <dbReference type="ARBA" id="ARBA00022801"/>
    </source>
</evidence>
<dbReference type="GO" id="GO:0005829">
    <property type="term" value="C:cytosol"/>
    <property type="evidence" value="ECO:0007669"/>
    <property type="project" value="TreeGrafter"/>
</dbReference>
<comment type="cofactor">
    <cofactor evidence="2">
        <name>Mg(2+)</name>
        <dbReference type="ChEBI" id="CHEBI:18420"/>
    </cofactor>
</comment>
<dbReference type="PROSITE" id="PS51462">
    <property type="entry name" value="NUDIX"/>
    <property type="match status" value="1"/>
</dbReference>
<dbReference type="PROSITE" id="PS00893">
    <property type="entry name" value="NUDIX_BOX"/>
    <property type="match status" value="1"/>
</dbReference>
<dbReference type="SUPFAM" id="SSF55811">
    <property type="entry name" value="Nudix"/>
    <property type="match status" value="1"/>
</dbReference>